<keyword evidence="6" id="KW-0998">Cell outer membrane</keyword>
<dbReference type="Gene3D" id="2.40.160.20">
    <property type="match status" value="1"/>
</dbReference>
<accession>A0ABT5IVE0</accession>
<dbReference type="SUPFAM" id="SSF56925">
    <property type="entry name" value="OMPA-like"/>
    <property type="match status" value="1"/>
</dbReference>
<evidence type="ECO:0000256" key="2">
    <source>
        <dbReference type="ARBA" id="ARBA00006368"/>
    </source>
</evidence>
<keyword evidence="4" id="KW-0732">Signal</keyword>
<evidence type="ECO:0000256" key="4">
    <source>
        <dbReference type="ARBA" id="ARBA00022729"/>
    </source>
</evidence>
<dbReference type="NCBIfam" id="NF008271">
    <property type="entry name" value="PRK11045.1"/>
    <property type="match status" value="1"/>
</dbReference>
<comment type="caution">
    <text evidence="8">The sequence shown here is derived from an EMBL/GenBank/DDBJ whole genome shotgun (WGS) entry which is preliminary data.</text>
</comment>
<gene>
    <name evidence="8" type="primary">pagP</name>
    <name evidence="8" type="ORF">PQU95_03270</name>
</gene>
<dbReference type="InterPro" id="IPR011250">
    <property type="entry name" value="OMP/PagP_B-barrel"/>
</dbReference>
<evidence type="ECO:0000313" key="8">
    <source>
        <dbReference type="EMBL" id="MDC7716240.1"/>
    </source>
</evidence>
<keyword evidence="5" id="KW-0472">Membrane</keyword>
<reference evidence="8 9" key="1">
    <citation type="submission" date="2023-01" db="EMBL/GenBank/DDBJ databases">
        <title>Novel species of the genus Vogesella isolated from rivers.</title>
        <authorList>
            <person name="Lu H."/>
        </authorList>
    </citation>
    <scope>NUCLEOTIDE SEQUENCE [LARGE SCALE GENOMIC DNA]</scope>
    <source>
        <strain evidence="8 9">DC21W</strain>
    </source>
</reference>
<keyword evidence="7 8" id="KW-0012">Acyltransferase</keyword>
<dbReference type="InterPro" id="IPR009746">
    <property type="entry name" value="LipidA_acyl_PagP"/>
</dbReference>
<comment type="similarity">
    <text evidence="2">Belongs to the lipid A palmitoyltransferase family.</text>
</comment>
<keyword evidence="9" id="KW-1185">Reference proteome</keyword>
<evidence type="ECO:0000256" key="7">
    <source>
        <dbReference type="ARBA" id="ARBA00023315"/>
    </source>
</evidence>
<proteinExistence type="inferred from homology"/>
<dbReference type="EMBL" id="JAQQLF010000004">
    <property type="protein sequence ID" value="MDC7716240.1"/>
    <property type="molecule type" value="Genomic_DNA"/>
</dbReference>
<evidence type="ECO:0000256" key="5">
    <source>
        <dbReference type="ARBA" id="ARBA00023136"/>
    </source>
</evidence>
<protein>
    <submittedName>
        <fullName evidence="8">Lipid IV(A) palmitoyltransferase PagP</fullName>
        <ecNumber evidence="8">2.3.1.251</ecNumber>
    </submittedName>
</protein>
<dbReference type="Pfam" id="PF07017">
    <property type="entry name" value="PagP"/>
    <property type="match status" value="1"/>
</dbReference>
<comment type="subcellular location">
    <subcellularLocation>
        <location evidence="1">Cell outer membrane</location>
    </subcellularLocation>
</comment>
<keyword evidence="8" id="KW-0413">Isomerase</keyword>
<evidence type="ECO:0000256" key="1">
    <source>
        <dbReference type="ARBA" id="ARBA00004442"/>
    </source>
</evidence>
<dbReference type="GO" id="GO:0016853">
    <property type="term" value="F:isomerase activity"/>
    <property type="evidence" value="ECO:0007669"/>
    <property type="project" value="UniProtKB-KW"/>
</dbReference>
<evidence type="ECO:0000313" key="9">
    <source>
        <dbReference type="Proteomes" id="UP001219956"/>
    </source>
</evidence>
<dbReference type="RefSeq" id="WP_272750668.1">
    <property type="nucleotide sequence ID" value="NZ_JAQQLF010000004.1"/>
</dbReference>
<keyword evidence="3 8" id="KW-0808">Transferase</keyword>
<dbReference type="EC" id="2.3.1.251" evidence="8"/>
<dbReference type="GO" id="GO:0016746">
    <property type="term" value="F:acyltransferase activity"/>
    <property type="evidence" value="ECO:0007669"/>
    <property type="project" value="UniProtKB-KW"/>
</dbReference>
<evidence type="ECO:0000256" key="3">
    <source>
        <dbReference type="ARBA" id="ARBA00022679"/>
    </source>
</evidence>
<evidence type="ECO:0000256" key="6">
    <source>
        <dbReference type="ARBA" id="ARBA00023237"/>
    </source>
</evidence>
<dbReference type="Proteomes" id="UP001219956">
    <property type="component" value="Unassembled WGS sequence"/>
</dbReference>
<name>A0ABT5IVE0_9NEIS</name>
<sequence length="176" mass="19252">MSSLLLVAASAQALECGNSDSWLDKGCRRTTQVLNEGETDIYATGYAYHLRSMYSAEKIKSFNERAWGGGVGKSLYDEDGDWHGVYAMAFLDSHKDVEPTAGYGYQKMVPIAGEWKVGAGFTAFLTSRTDTLKGVPVPVVLPLASLQYRKSALMASFMPGPKGNGNVFFLFGRIHY</sequence>
<organism evidence="8 9">
    <name type="scientific">Vogesella aquatica</name>
    <dbReference type="NCBI Taxonomy" id="2984206"/>
    <lineage>
        <taxon>Bacteria</taxon>
        <taxon>Pseudomonadati</taxon>
        <taxon>Pseudomonadota</taxon>
        <taxon>Betaproteobacteria</taxon>
        <taxon>Neisseriales</taxon>
        <taxon>Chromobacteriaceae</taxon>
        <taxon>Vogesella</taxon>
    </lineage>
</organism>